<name>A0A8S9MPZ3_BRACR</name>
<gene>
    <name evidence="1" type="ORF">F2Q69_00054934</name>
</gene>
<evidence type="ECO:0008006" key="3">
    <source>
        <dbReference type="Google" id="ProtNLM"/>
    </source>
</evidence>
<organism evidence="1 2">
    <name type="scientific">Brassica cretica</name>
    <name type="common">Mustard</name>
    <dbReference type="NCBI Taxonomy" id="69181"/>
    <lineage>
        <taxon>Eukaryota</taxon>
        <taxon>Viridiplantae</taxon>
        <taxon>Streptophyta</taxon>
        <taxon>Embryophyta</taxon>
        <taxon>Tracheophyta</taxon>
        <taxon>Spermatophyta</taxon>
        <taxon>Magnoliopsida</taxon>
        <taxon>eudicotyledons</taxon>
        <taxon>Gunneridae</taxon>
        <taxon>Pentapetalae</taxon>
        <taxon>rosids</taxon>
        <taxon>malvids</taxon>
        <taxon>Brassicales</taxon>
        <taxon>Brassicaceae</taxon>
        <taxon>Brassiceae</taxon>
        <taxon>Brassica</taxon>
    </lineage>
</organism>
<comment type="caution">
    <text evidence="1">The sequence shown here is derived from an EMBL/GenBank/DDBJ whole genome shotgun (WGS) entry which is preliminary data.</text>
</comment>
<evidence type="ECO:0000313" key="1">
    <source>
        <dbReference type="EMBL" id="KAF3484583.1"/>
    </source>
</evidence>
<dbReference type="Proteomes" id="UP000712600">
    <property type="component" value="Unassembled WGS sequence"/>
</dbReference>
<accession>A0A8S9MPZ3</accession>
<proteinExistence type="predicted"/>
<dbReference type="AlphaFoldDB" id="A0A8S9MPZ3"/>
<evidence type="ECO:0000313" key="2">
    <source>
        <dbReference type="Proteomes" id="UP000712600"/>
    </source>
</evidence>
<sequence length="325" mass="35953">MPRGEIVVGDNSVTAGYFNNQAKTDDVYKRNGAEQAGVKYSDFSELSENGDAVNKVQQSLTKAAKVEKFEIPAKIKLLPAVDIRVGTSTAALKIKREKIKAKFKDELHKLEIACKDVHMMCSLSIINPSRRGRLYPLGMVAGVYVDTQGEWSSPKSGGDRLTETHFNLGSILNPSLRRGANRSGGKKKVTQQASVRCLESGLRYLLSAMVMWWRLQASSTKTHWPIPRPWRLYSFSLIKVLSQRVFLGEVFNEEVLQGQVLQGLSTKASGGSEGVQKEGAVKLIKSGIQVACEEQPLLIIYTREYLTWILNEVGVILPDGDGEKP</sequence>
<protein>
    <recommendedName>
        <fullName evidence="3">AMP-dependent synthetase/ligase domain-containing protein</fullName>
    </recommendedName>
</protein>
<dbReference type="EMBL" id="QGKX02002183">
    <property type="protein sequence ID" value="KAF3484583.1"/>
    <property type="molecule type" value="Genomic_DNA"/>
</dbReference>
<reference evidence="1" key="1">
    <citation type="submission" date="2019-12" db="EMBL/GenBank/DDBJ databases">
        <title>Genome sequencing and annotation of Brassica cretica.</title>
        <authorList>
            <person name="Studholme D.J."/>
            <person name="Sarris P."/>
        </authorList>
    </citation>
    <scope>NUCLEOTIDE SEQUENCE</scope>
    <source>
        <strain evidence="1">PFS-109/04</strain>
        <tissue evidence="1">Leaf</tissue>
    </source>
</reference>